<name>A0A0M6WZ42_9FIRM</name>
<dbReference type="AlphaFoldDB" id="A0A0M6WZ42"/>
<keyword evidence="1" id="KW-0812">Transmembrane</keyword>
<sequence>MSKNNNPYIIDEEEKVTPRVVTEQIVRILCVVGFIFTVAMPLIICDALGSVAGNFATETGIPISAGGGDSQTKFFYGIPYMLKNSTDGFIPFKLFKTGMKWIASNSGVITDIFAGLAIAALIILYVAPVVLYVILMLSRYYEGKVMERLLTVGVKVCGAVYLVIGVILGIYAIGYLWNFSWDQDTHYAFFQQYFMAYGGIKVGVSAVIAILIAAGCLVLSLMYRKNKQN</sequence>
<feature type="transmembrane region" description="Helical" evidence="1">
    <location>
        <begin position="149"/>
        <end position="174"/>
    </location>
</feature>
<feature type="transmembrane region" description="Helical" evidence="1">
    <location>
        <begin position="112"/>
        <end position="137"/>
    </location>
</feature>
<organism evidence="2 3">
    <name type="scientific">Roseburia inulinivorans</name>
    <dbReference type="NCBI Taxonomy" id="360807"/>
    <lineage>
        <taxon>Bacteria</taxon>
        <taxon>Bacillati</taxon>
        <taxon>Bacillota</taxon>
        <taxon>Clostridia</taxon>
        <taxon>Lachnospirales</taxon>
        <taxon>Lachnospiraceae</taxon>
        <taxon>Roseburia</taxon>
    </lineage>
</organism>
<reference evidence="3" key="1">
    <citation type="submission" date="2015-05" db="EMBL/GenBank/DDBJ databases">
        <authorList>
            <consortium name="Pathogen Informatics"/>
        </authorList>
    </citation>
    <scope>NUCLEOTIDE SEQUENCE [LARGE SCALE GENOMIC DNA]</scope>
    <source>
        <strain evidence="3">L1-83</strain>
    </source>
</reference>
<proteinExistence type="predicted"/>
<accession>A0A0M6WZ42</accession>
<feature type="transmembrane region" description="Helical" evidence="1">
    <location>
        <begin position="25"/>
        <end position="44"/>
    </location>
</feature>
<dbReference type="EMBL" id="CVRS01000098">
    <property type="protein sequence ID" value="CRL42093.1"/>
    <property type="molecule type" value="Genomic_DNA"/>
</dbReference>
<evidence type="ECO:0000313" key="3">
    <source>
        <dbReference type="Proteomes" id="UP000049828"/>
    </source>
</evidence>
<keyword evidence="3" id="KW-1185">Reference proteome</keyword>
<keyword evidence="1" id="KW-0472">Membrane</keyword>
<evidence type="ECO:0000256" key="1">
    <source>
        <dbReference type="SAM" id="Phobius"/>
    </source>
</evidence>
<keyword evidence="1" id="KW-1133">Transmembrane helix</keyword>
<feature type="transmembrane region" description="Helical" evidence="1">
    <location>
        <begin position="194"/>
        <end position="223"/>
    </location>
</feature>
<dbReference type="RefSeq" id="WP_055040242.1">
    <property type="nucleotide sequence ID" value="NZ_CVRS01000098.1"/>
</dbReference>
<evidence type="ECO:0000313" key="2">
    <source>
        <dbReference type="EMBL" id="CRL42093.1"/>
    </source>
</evidence>
<protein>
    <submittedName>
        <fullName evidence="2">Uncharacterized protein</fullName>
    </submittedName>
</protein>
<gene>
    <name evidence="2" type="ORF">RIL183_30791</name>
</gene>
<dbReference type="Proteomes" id="UP000049828">
    <property type="component" value="Unassembled WGS sequence"/>
</dbReference>